<evidence type="ECO:0000256" key="6">
    <source>
        <dbReference type="ARBA" id="ARBA00022723"/>
    </source>
</evidence>
<dbReference type="PRINTS" id="PR00463">
    <property type="entry name" value="EP450I"/>
</dbReference>
<organism evidence="15">
    <name type="scientific">Drosophila rhopaloa</name>
    <name type="common">Fruit fly</name>
    <dbReference type="NCBI Taxonomy" id="1041015"/>
    <lineage>
        <taxon>Eukaryota</taxon>
        <taxon>Metazoa</taxon>
        <taxon>Ecdysozoa</taxon>
        <taxon>Arthropoda</taxon>
        <taxon>Hexapoda</taxon>
        <taxon>Insecta</taxon>
        <taxon>Pterygota</taxon>
        <taxon>Neoptera</taxon>
        <taxon>Endopterygota</taxon>
        <taxon>Diptera</taxon>
        <taxon>Brachycera</taxon>
        <taxon>Muscomorpha</taxon>
        <taxon>Ephydroidea</taxon>
        <taxon>Drosophilidae</taxon>
        <taxon>Drosophila</taxon>
        <taxon>Sophophora</taxon>
    </lineage>
</organism>
<name>A0A6P4ETE0_DRORH</name>
<comment type="subcellular location">
    <subcellularLocation>
        <location evidence="3">Endoplasmic reticulum membrane</location>
        <topology evidence="3">Peripheral membrane protein</topology>
    </subcellularLocation>
    <subcellularLocation>
        <location evidence="2">Microsome membrane</location>
        <topology evidence="2">Peripheral membrane protein</topology>
    </subcellularLocation>
</comment>
<evidence type="ECO:0000256" key="4">
    <source>
        <dbReference type="ARBA" id="ARBA00010617"/>
    </source>
</evidence>
<evidence type="ECO:0000256" key="13">
    <source>
        <dbReference type="PIRSR" id="PIRSR602401-1"/>
    </source>
</evidence>
<keyword evidence="7" id="KW-0256">Endoplasmic reticulum</keyword>
<dbReference type="SUPFAM" id="SSF48264">
    <property type="entry name" value="Cytochrome P450"/>
    <property type="match status" value="1"/>
</dbReference>
<dbReference type="InterPro" id="IPR001128">
    <property type="entry name" value="Cyt_P450"/>
</dbReference>
<sequence>MFEFRFCYFGQARLTCSCQWPDEKSVELPTRSNYLPSGQTSSESALVFQCQQSVKARCRRNIIDIMWLLLPILLYSVVFLYVRHIYSHWRRRGFPSEKAGITWSFLHQAYRREFRHVEAICEAYQAGRDRLLGIYCFFRPVLLVRNVELAQTILQQSNGHFNELKWDYVKGYRRFNLLEKLAPVFSAKRLSEMFGQVQKVGDHLIHHLMDKEQLQGGHLEVDLQQILRIYSINIIGNLIYGVDVNNFEQKDHILTSYLSHSQASFQSFTLSRLPQKSSFTYRLRDLIKQSVELREDHGLIRKDILQLLVRFRNGNEVGGDNWQLETNNDPDKLLSIKRLAKVAEDLLKVSLNAVASTITFTLFEILQEPLIVEKLQAEIKELSNENGQLKFEELDSLKYMEMCLKETVRKYPPLPIIERICRKSYSLPNSKFIIDEGKTLMVPLLAIHRDEKYFSEPMKYKPLRFLQSGNDVGQCKDKTKTNAFIGFGIGGAHCVGQYFAKLVIKVALIKLLQNFHMELYPNLTETLEVSHQPAPFIDTKDGLKVKLKRREIKPKFYR</sequence>
<dbReference type="AlphaFoldDB" id="A0A6P4ETE0"/>
<dbReference type="InterPro" id="IPR050476">
    <property type="entry name" value="Insect_CytP450_Detox"/>
</dbReference>
<dbReference type="OrthoDB" id="1055148at2759"/>
<dbReference type="GO" id="GO:0005789">
    <property type="term" value="C:endoplasmic reticulum membrane"/>
    <property type="evidence" value="ECO:0007669"/>
    <property type="project" value="UniProtKB-SubCell"/>
</dbReference>
<keyword evidence="12 14" id="KW-0472">Membrane</keyword>
<keyword evidence="9" id="KW-0560">Oxidoreductase</keyword>
<dbReference type="RefSeq" id="XP_016976401.1">
    <property type="nucleotide sequence ID" value="XM_017120912.1"/>
</dbReference>
<dbReference type="InterPro" id="IPR036396">
    <property type="entry name" value="Cyt_P450_sf"/>
</dbReference>
<comment type="similarity">
    <text evidence="4">Belongs to the cytochrome P450 family.</text>
</comment>
<evidence type="ECO:0000256" key="3">
    <source>
        <dbReference type="ARBA" id="ARBA00004406"/>
    </source>
</evidence>
<keyword evidence="8" id="KW-0492">Microsome</keyword>
<proteinExistence type="inferred from homology"/>
<evidence type="ECO:0000256" key="14">
    <source>
        <dbReference type="SAM" id="Phobius"/>
    </source>
</evidence>
<dbReference type="PANTHER" id="PTHR24292:SF93">
    <property type="entry name" value="CYTOCHROME P450 310A1-RELATED"/>
    <property type="match status" value="1"/>
</dbReference>
<evidence type="ECO:0000256" key="9">
    <source>
        <dbReference type="ARBA" id="ARBA00023002"/>
    </source>
</evidence>
<dbReference type="GO" id="GO:0004497">
    <property type="term" value="F:monooxygenase activity"/>
    <property type="evidence" value="ECO:0007669"/>
    <property type="project" value="UniProtKB-KW"/>
</dbReference>
<dbReference type="CDD" id="cd11056">
    <property type="entry name" value="CYP6-like"/>
    <property type="match status" value="1"/>
</dbReference>
<dbReference type="Pfam" id="PF00067">
    <property type="entry name" value="p450"/>
    <property type="match status" value="1"/>
</dbReference>
<evidence type="ECO:0000256" key="10">
    <source>
        <dbReference type="ARBA" id="ARBA00023004"/>
    </source>
</evidence>
<dbReference type="Gene3D" id="1.10.630.10">
    <property type="entry name" value="Cytochrome P450"/>
    <property type="match status" value="1"/>
</dbReference>
<reference evidence="15" key="1">
    <citation type="submission" date="2025-08" db="UniProtKB">
        <authorList>
            <consortium name="RefSeq"/>
        </authorList>
    </citation>
    <scope>IDENTIFICATION</scope>
</reference>
<dbReference type="GO" id="GO:0016705">
    <property type="term" value="F:oxidoreductase activity, acting on paired donors, with incorporation or reduction of molecular oxygen"/>
    <property type="evidence" value="ECO:0007669"/>
    <property type="project" value="InterPro"/>
</dbReference>
<keyword evidence="11" id="KW-0503">Monooxygenase</keyword>
<feature type="binding site" description="axial binding residue" evidence="13">
    <location>
        <position position="494"/>
    </location>
    <ligand>
        <name>heme</name>
        <dbReference type="ChEBI" id="CHEBI:30413"/>
    </ligand>
    <ligandPart>
        <name>Fe</name>
        <dbReference type="ChEBI" id="CHEBI:18248"/>
    </ligandPart>
</feature>
<dbReference type="PANTHER" id="PTHR24292">
    <property type="entry name" value="CYTOCHROME P450"/>
    <property type="match status" value="1"/>
</dbReference>
<dbReference type="GO" id="GO:0020037">
    <property type="term" value="F:heme binding"/>
    <property type="evidence" value="ECO:0007669"/>
    <property type="project" value="InterPro"/>
</dbReference>
<evidence type="ECO:0000256" key="1">
    <source>
        <dbReference type="ARBA" id="ARBA00001971"/>
    </source>
</evidence>
<protein>
    <submittedName>
        <fullName evidence="15">Probable cytochrome P450 310a1</fullName>
    </submittedName>
</protein>
<evidence type="ECO:0000256" key="12">
    <source>
        <dbReference type="ARBA" id="ARBA00023136"/>
    </source>
</evidence>
<accession>A0A6P4ETE0</accession>
<dbReference type="GO" id="GO:0005506">
    <property type="term" value="F:iron ion binding"/>
    <property type="evidence" value="ECO:0007669"/>
    <property type="project" value="InterPro"/>
</dbReference>
<evidence type="ECO:0000256" key="7">
    <source>
        <dbReference type="ARBA" id="ARBA00022824"/>
    </source>
</evidence>
<feature type="transmembrane region" description="Helical" evidence="14">
    <location>
        <begin position="62"/>
        <end position="82"/>
    </location>
</feature>
<dbReference type="RefSeq" id="XP_016976401.2">
    <property type="nucleotide sequence ID" value="XM_017120912.2"/>
</dbReference>
<keyword evidence="14" id="KW-1133">Transmembrane helix</keyword>
<comment type="cofactor">
    <cofactor evidence="1 13">
        <name>heme</name>
        <dbReference type="ChEBI" id="CHEBI:30413"/>
    </cofactor>
</comment>
<keyword evidence="14" id="KW-0812">Transmembrane</keyword>
<evidence type="ECO:0000256" key="8">
    <source>
        <dbReference type="ARBA" id="ARBA00022848"/>
    </source>
</evidence>
<keyword evidence="10 13" id="KW-0408">Iron</keyword>
<evidence type="ECO:0000256" key="11">
    <source>
        <dbReference type="ARBA" id="ARBA00023033"/>
    </source>
</evidence>
<evidence type="ECO:0000256" key="5">
    <source>
        <dbReference type="ARBA" id="ARBA00022617"/>
    </source>
</evidence>
<keyword evidence="5 13" id="KW-0349">Heme</keyword>
<evidence type="ECO:0000256" key="2">
    <source>
        <dbReference type="ARBA" id="ARBA00004174"/>
    </source>
</evidence>
<dbReference type="InterPro" id="IPR002401">
    <property type="entry name" value="Cyt_P450_E_grp-I"/>
</dbReference>
<evidence type="ECO:0000313" key="15">
    <source>
        <dbReference type="RefSeq" id="XP_016976401.1"/>
    </source>
</evidence>
<gene>
    <name evidence="15" type="primary">LOC108042580</name>
</gene>
<keyword evidence="6 13" id="KW-0479">Metal-binding</keyword>